<sequence length="150" mass="17438">MTKPGCRRIDRQALLWMDEVKLKMHEKKHAYHVFLNDKTVDVHQVLAFSSLLSILVMDAMTRNLQGPAPWVVLADDVTPEQKEERRRINVSPTPEQRLRPSIIHRVCNSLSRKFSDEVTSFLLMLQFLKYDCDSFEAWPTGVDGLLPTFR</sequence>
<evidence type="ECO:0000313" key="1">
    <source>
        <dbReference type="EMBL" id="EYB95155.1"/>
    </source>
</evidence>
<comment type="caution">
    <text evidence="1">The sequence shown here is derived from an EMBL/GenBank/DDBJ whole genome shotgun (WGS) entry which is preliminary data.</text>
</comment>
<keyword evidence="2" id="KW-1185">Reference proteome</keyword>
<evidence type="ECO:0000313" key="2">
    <source>
        <dbReference type="Proteomes" id="UP000024635"/>
    </source>
</evidence>
<organism evidence="1 2">
    <name type="scientific">Ancylostoma ceylanicum</name>
    <dbReference type="NCBI Taxonomy" id="53326"/>
    <lineage>
        <taxon>Eukaryota</taxon>
        <taxon>Metazoa</taxon>
        <taxon>Ecdysozoa</taxon>
        <taxon>Nematoda</taxon>
        <taxon>Chromadorea</taxon>
        <taxon>Rhabditida</taxon>
        <taxon>Rhabditina</taxon>
        <taxon>Rhabditomorpha</taxon>
        <taxon>Strongyloidea</taxon>
        <taxon>Ancylostomatidae</taxon>
        <taxon>Ancylostomatinae</taxon>
        <taxon>Ancylostoma</taxon>
    </lineage>
</organism>
<dbReference type="Proteomes" id="UP000024635">
    <property type="component" value="Unassembled WGS sequence"/>
</dbReference>
<dbReference type="OrthoDB" id="5845191at2759"/>
<gene>
    <name evidence="1" type="primary">Acey_s0163.g3490</name>
    <name evidence="1" type="ORF">Y032_0163g3490</name>
</gene>
<dbReference type="EMBL" id="JARK01001499">
    <property type="protein sequence ID" value="EYB95155.1"/>
    <property type="molecule type" value="Genomic_DNA"/>
</dbReference>
<proteinExistence type="predicted"/>
<accession>A0A016SXD8</accession>
<dbReference type="AlphaFoldDB" id="A0A016SXD8"/>
<reference evidence="2" key="1">
    <citation type="journal article" date="2015" name="Nat. Genet.">
        <title>The genome and transcriptome of the zoonotic hookworm Ancylostoma ceylanicum identify infection-specific gene families.</title>
        <authorList>
            <person name="Schwarz E.M."/>
            <person name="Hu Y."/>
            <person name="Antoshechkin I."/>
            <person name="Miller M.M."/>
            <person name="Sternberg P.W."/>
            <person name="Aroian R.V."/>
        </authorList>
    </citation>
    <scope>NUCLEOTIDE SEQUENCE</scope>
    <source>
        <strain evidence="2">HY135</strain>
    </source>
</reference>
<protein>
    <submittedName>
        <fullName evidence="1">Uncharacterized protein</fullName>
    </submittedName>
</protein>
<name>A0A016SXD8_9BILA</name>